<dbReference type="Proteomes" id="UP000618591">
    <property type="component" value="Unassembled WGS sequence"/>
</dbReference>
<gene>
    <name evidence="1" type="ORF">GCM10011395_33370</name>
</gene>
<evidence type="ECO:0000313" key="2">
    <source>
        <dbReference type="Proteomes" id="UP000618591"/>
    </source>
</evidence>
<proteinExistence type="predicted"/>
<reference evidence="2" key="1">
    <citation type="journal article" date="2019" name="Int. J. Syst. Evol. Microbiol.">
        <title>The Global Catalogue of Microorganisms (GCM) 10K type strain sequencing project: providing services to taxonomists for standard genome sequencing and annotation.</title>
        <authorList>
            <consortium name="The Broad Institute Genomics Platform"/>
            <consortium name="The Broad Institute Genome Sequencing Center for Infectious Disease"/>
            <person name="Wu L."/>
            <person name="Ma J."/>
        </authorList>
    </citation>
    <scope>NUCLEOTIDE SEQUENCE [LARGE SCALE GENOMIC DNA]</scope>
    <source>
        <strain evidence="2">CGMCC 1.10106</strain>
    </source>
</reference>
<accession>A0ABQ1H7M8</accession>
<organism evidence="1 2">
    <name type="scientific">Sphingomonas psychrolutea</name>
    <dbReference type="NCBI Taxonomy" id="1259676"/>
    <lineage>
        <taxon>Bacteria</taxon>
        <taxon>Pseudomonadati</taxon>
        <taxon>Pseudomonadota</taxon>
        <taxon>Alphaproteobacteria</taxon>
        <taxon>Sphingomonadales</taxon>
        <taxon>Sphingomonadaceae</taxon>
        <taxon>Sphingomonas</taxon>
    </lineage>
</organism>
<protein>
    <submittedName>
        <fullName evidence="1">Uncharacterized protein</fullName>
    </submittedName>
</protein>
<dbReference type="RefSeq" id="WP_188449523.1">
    <property type="nucleotide sequence ID" value="NZ_BMDW01000028.1"/>
</dbReference>
<keyword evidence="2" id="KW-1185">Reference proteome</keyword>
<name>A0ABQ1H7M8_9SPHN</name>
<evidence type="ECO:0000313" key="1">
    <source>
        <dbReference type="EMBL" id="GGA60314.1"/>
    </source>
</evidence>
<dbReference type="EMBL" id="BMDW01000028">
    <property type="protein sequence ID" value="GGA60314.1"/>
    <property type="molecule type" value="Genomic_DNA"/>
</dbReference>
<sequence length="83" mass="8934">MFTDNDEAAYLQQRIDISLGMARAATGDCARMVHEALAARYGRRLAALRRVSQQHQSPVSPGAPVKVIALHATARAPRLPIGA</sequence>
<comment type="caution">
    <text evidence="1">The sequence shown here is derived from an EMBL/GenBank/DDBJ whole genome shotgun (WGS) entry which is preliminary data.</text>
</comment>